<dbReference type="InterPro" id="IPR036188">
    <property type="entry name" value="FAD/NAD-bd_sf"/>
</dbReference>
<keyword evidence="4" id="KW-0812">Transmembrane</keyword>
<feature type="region of interest" description="Disordered" evidence="3">
    <location>
        <begin position="1771"/>
        <end position="1797"/>
    </location>
</feature>
<feature type="region of interest" description="Disordered" evidence="3">
    <location>
        <begin position="1361"/>
        <end position="1392"/>
    </location>
</feature>
<evidence type="ECO:0000256" key="3">
    <source>
        <dbReference type="SAM" id="MobiDB-lite"/>
    </source>
</evidence>
<keyword evidence="2" id="KW-0560">Oxidoreductase</keyword>
<dbReference type="InterPro" id="IPR034804">
    <property type="entry name" value="SQR/QFR_C/D"/>
</dbReference>
<dbReference type="Gene3D" id="3.50.50.60">
    <property type="entry name" value="FAD/NAD(P)-binding domain"/>
    <property type="match status" value="1"/>
</dbReference>
<feature type="transmembrane region" description="Helical" evidence="4">
    <location>
        <begin position="1918"/>
        <end position="1937"/>
    </location>
</feature>
<feature type="compositionally biased region" description="Basic and acidic residues" evidence="3">
    <location>
        <begin position="913"/>
        <end position="924"/>
    </location>
</feature>
<comment type="caution">
    <text evidence="6">The sequence shown here is derived from an EMBL/GenBank/DDBJ whole genome shotgun (WGS) entry which is preliminary data.</text>
</comment>
<keyword evidence="7" id="KW-1185">Reference proteome</keyword>
<name>A0ABN9TS28_9DINO</name>
<evidence type="ECO:0000256" key="1">
    <source>
        <dbReference type="ARBA" id="ARBA00022630"/>
    </source>
</evidence>
<dbReference type="Proteomes" id="UP001189429">
    <property type="component" value="Unassembled WGS sequence"/>
</dbReference>
<dbReference type="InterPro" id="IPR036400">
    <property type="entry name" value="Cyt_B5-like_heme/steroid_sf"/>
</dbReference>
<dbReference type="PANTHER" id="PTHR43400:SF1">
    <property type="entry name" value="FUMARATE REDUCTASE"/>
    <property type="match status" value="1"/>
</dbReference>
<gene>
    <name evidence="6" type="ORF">PCOR1329_LOCUS41654</name>
</gene>
<keyword evidence="1" id="KW-0285">Flavoprotein</keyword>
<dbReference type="InterPro" id="IPR050315">
    <property type="entry name" value="FAD-oxidoreductase_2"/>
</dbReference>
<organism evidence="6 7">
    <name type="scientific">Prorocentrum cordatum</name>
    <dbReference type="NCBI Taxonomy" id="2364126"/>
    <lineage>
        <taxon>Eukaryota</taxon>
        <taxon>Sar</taxon>
        <taxon>Alveolata</taxon>
        <taxon>Dinophyceae</taxon>
        <taxon>Prorocentrales</taxon>
        <taxon>Prorocentraceae</taxon>
        <taxon>Prorocentrum</taxon>
    </lineage>
</organism>
<dbReference type="SUPFAM" id="SSF55856">
    <property type="entry name" value="Cytochrome b5-like heme/steroid binding domain"/>
    <property type="match status" value="1"/>
</dbReference>
<dbReference type="SUPFAM" id="SSF81343">
    <property type="entry name" value="Fumarate reductase respiratory complex transmembrane subunits"/>
    <property type="match status" value="1"/>
</dbReference>
<dbReference type="Gene3D" id="3.90.700.10">
    <property type="entry name" value="Succinate dehydrogenase/fumarate reductase flavoprotein, catalytic domain"/>
    <property type="match status" value="1"/>
</dbReference>
<dbReference type="SUPFAM" id="SSF51905">
    <property type="entry name" value="FAD/NAD(P)-binding domain"/>
    <property type="match status" value="1"/>
</dbReference>
<dbReference type="InterPro" id="IPR027477">
    <property type="entry name" value="Succ_DH/fumarate_Rdtase_cat_sf"/>
</dbReference>
<feature type="region of interest" description="Disordered" evidence="3">
    <location>
        <begin position="969"/>
        <end position="999"/>
    </location>
</feature>
<evidence type="ECO:0000313" key="7">
    <source>
        <dbReference type="Proteomes" id="UP001189429"/>
    </source>
</evidence>
<dbReference type="PANTHER" id="PTHR43400">
    <property type="entry name" value="FUMARATE REDUCTASE"/>
    <property type="match status" value="1"/>
</dbReference>
<feature type="transmembrane region" description="Helical" evidence="4">
    <location>
        <begin position="2113"/>
        <end position="2131"/>
    </location>
</feature>
<dbReference type="InterPro" id="IPR001199">
    <property type="entry name" value="Cyt_B5-like_heme/steroid-bd"/>
</dbReference>
<dbReference type="Pfam" id="PF00890">
    <property type="entry name" value="FAD_binding_2"/>
    <property type="match status" value="1"/>
</dbReference>
<keyword evidence="4" id="KW-1133">Transmembrane helix</keyword>
<feature type="transmembrane region" description="Helical" evidence="4">
    <location>
        <begin position="1999"/>
        <end position="2017"/>
    </location>
</feature>
<dbReference type="SMART" id="SM01117">
    <property type="entry name" value="Cyt-b5"/>
    <property type="match status" value="1"/>
</dbReference>
<dbReference type="PROSITE" id="PS50255">
    <property type="entry name" value="CYTOCHROME_B5_2"/>
    <property type="match status" value="1"/>
</dbReference>
<dbReference type="InterPro" id="IPR003953">
    <property type="entry name" value="FAD-dep_OxRdtase_2_FAD-bd"/>
</dbReference>
<evidence type="ECO:0000256" key="2">
    <source>
        <dbReference type="ARBA" id="ARBA00023002"/>
    </source>
</evidence>
<feature type="transmembrane region" description="Helical" evidence="4">
    <location>
        <begin position="1877"/>
        <end position="1897"/>
    </location>
</feature>
<sequence length="2210" mass="238951">MVFSTLASRERVQSAVPRAELVLEEATLISCLRRAWHDSDFREWSADVLRLPFRARTTPLPEQMFVVFFEGGAWGHERADSIMQFGGPVQRKELLDLMATAQCHADGPRRAQGLPNGPPPTRWITSGGTLEAPPAAARARAGHGVDMRFDILADAVAGVGAGQSTAKVWRVAESGLAFGEMGSIVARARRVALSDRAFHELRVLAESFEMFGCYDQANAPRLARIEAHGAKRHAEKALGGSAHGGSLTMMRAERLPRKKPPMFWSEVACDAGETRAAVAPCGFGSASFPERAHGAADATEVLGAEGRLIIEGWLSETPEGIKPFWDSKLSSDREIYRRFILGLNRRGAIRIECEPALGGGHDYCFTLGVGDVENSCRRLRLPDGVRRRCAPLPTPAKCAPLRGAAAVLDRVRQLGPSGGIADHAEPIALRKGAEVRRALCADDLDVIGGAEPPARPALGAGCAALGAVGLKTHGRELSAGGGEALGCALRGHRLETQDRAAPSAFNARCAVIHRCGDAAAIAWPTVRWGLQSFMGMVPQAGRCSPPAARAAKPAAAAAAARSGAEALEGLSVEEAATGPPVTAVCVEADSDPGSGALAAAAESSDSDDLGDAAMARCKRSERREAAAVIFSFTCYLRPSEVGALDDGLQLGMASLKWLDVVWRGFNSRAAAERAFPFPRQGPLADAQAAGAALVKLVPHHPRHSGASHDRLRNLRGLPDVMKRGDVQLYFCVRTFTALQVRVESRSAAAHTYGLRPEDISGQGGVYKLACERSPHRLQVKVQPSLGLRDLLPGACDEAAGPAGLDRPTIGALMGLCWALARLVEEPHSERVALSSPSGEVPKHLRDLVADRALLQAFLDRCPVFSCSGEPTPGWLKLAEHTKQKSRGLLLKSLFEVKMMIIIALNRLKRRRSELSQERRQELEGVARGARRGQMAAAGFSEMVETIGSDDEGEGGPPTDAPLWQLRDDDEKEAADDAAAGDEKDEAADGAAGEKGEAADSAAQNCEIGFEEECRSSCRIKKGARLKEFARSMEIDDPLWPIARWGDGMARKVGAAFPGGAGMFWKRDRMPPRIQRRRERGDDLLQLEDARPEIDNNQVRAAKFDSFHAVLEFVQEPARKCFSESLAEMQCEGLEAEWVKFFASRLNAQVLSATSPPDQKESHGIVELIINALGFADDANLVTKQTCAKAVEKQAIDILASIGETAHQGKTERVAIGKKGTALPWMAAAQRIRPKDPRQPATSGDLFIENCRDWGFHDDYERRCACRATVYAALLFGAEIRAFSQTELDQYRSFLNRVLRGVSYDSRAKFGTLRDMEGQYTMVDIRLSTGLGDVETMIVKKQLGYIGEAEKAKVAQLRDAHRAAETTRQETHEKQVSEAKAAKKDVPSIPPHPRGSLRSLLFAHLMGEINEAVPQGAGAPKEMAKWLAGLVVTHVNLLVFRMKSERRGPRDGRPRAWGALRSDHLSEEAGKFHQALAIVIDWSRANKSTASKSTQIASMHAQAACSRAASAAFAAWACAASAAPAGRRDWVPSESAPTTALVGGRLALLLRRAGLLGLEARRIHFYDVELYTTLTRSTNLSSTGPHARSWTGPSSACSWRCKRCTGRGAMKFHVTGEALAKDMGVPISVLEQTHKGHFEAGKKTEKGPDGGSFPAYHSGKSWDEASGKTGSGKKFNHNVIDGPAVKSEPFYAAIILPVIHYCMGGLEIDADSACVGANGKAIPGLEAAGDGNNRLGGNSLLDSVAFGRAAGPAAAKCTLGADCKPASLKDLSGGGHAGEVTAPKNAGGSHEDGMNKGAGGVKGYSMEEVAKHASKTDCWMVAAGEVLDATSFLSQRPRGELAILAFAREDATEEFNMIHPPDLANDNRNKRMGECGRVPGPIGALVYMVIAFMKEVLFTIFGRKNFQFTNDHIGPTRSAMFTFIFIITHAVGNLHAFLGPDDFNGYGYFYVRLFWTGFGFNANIVEEYILLASLLHVAVGLKRTWDISINYTIASGKLNIAISGITLLTFMSIHFFQLRFGDTQPFELCPPPCLINVATLLEPRLNLFWVHGADCVKASVRDIYRMEFEVFQSLGWCLFYISAVAIFAAHMRLGRQKTAPAPALEIPKRFHNKAIHIGYIATAFIALVYVSPPPYAHIFPMSIYTELPRLGISKQLRARVVQATVLAALLFGSEIRTISQGEINEYRSFLNRIIRNISYNAYTKEGALRGM</sequence>
<evidence type="ECO:0000313" key="6">
    <source>
        <dbReference type="EMBL" id="CAK0848791.1"/>
    </source>
</evidence>
<dbReference type="Gene3D" id="3.10.120.10">
    <property type="entry name" value="Cytochrome b5-like heme/steroid binding domain"/>
    <property type="match status" value="1"/>
</dbReference>
<feature type="compositionally biased region" description="Basic and acidic residues" evidence="3">
    <location>
        <begin position="1361"/>
        <end position="1385"/>
    </location>
</feature>
<accession>A0ABN9TS28</accession>
<dbReference type="SUPFAM" id="SSF56425">
    <property type="entry name" value="Succinate dehydrogenase/fumarate reductase flavoprotein, catalytic domain"/>
    <property type="match status" value="1"/>
</dbReference>
<reference evidence="6" key="1">
    <citation type="submission" date="2023-10" db="EMBL/GenBank/DDBJ databases">
        <authorList>
            <person name="Chen Y."/>
            <person name="Shah S."/>
            <person name="Dougan E. K."/>
            <person name="Thang M."/>
            <person name="Chan C."/>
        </authorList>
    </citation>
    <scope>NUCLEOTIDE SEQUENCE [LARGE SCALE GENOMIC DNA]</scope>
</reference>
<evidence type="ECO:0000259" key="5">
    <source>
        <dbReference type="PROSITE" id="PS50255"/>
    </source>
</evidence>
<protein>
    <recommendedName>
        <fullName evidence="5">Cytochrome b5 heme-binding domain-containing protein</fullName>
    </recommendedName>
</protein>
<feature type="region of interest" description="Disordered" evidence="3">
    <location>
        <begin position="913"/>
        <end position="933"/>
    </location>
</feature>
<evidence type="ECO:0000256" key="4">
    <source>
        <dbReference type="SAM" id="Phobius"/>
    </source>
</evidence>
<dbReference type="Pfam" id="PF00173">
    <property type="entry name" value="Cyt-b5"/>
    <property type="match status" value="1"/>
</dbReference>
<keyword evidence="4" id="KW-0472">Membrane</keyword>
<feature type="compositionally biased region" description="Basic and acidic residues" evidence="3">
    <location>
        <begin position="1637"/>
        <end position="1647"/>
    </location>
</feature>
<proteinExistence type="predicted"/>
<feature type="transmembrane region" description="Helical" evidence="4">
    <location>
        <begin position="1957"/>
        <end position="1978"/>
    </location>
</feature>
<feature type="region of interest" description="Disordered" evidence="3">
    <location>
        <begin position="1637"/>
        <end position="1670"/>
    </location>
</feature>
<dbReference type="EMBL" id="CAUYUJ010015010">
    <property type="protein sequence ID" value="CAK0848791.1"/>
    <property type="molecule type" value="Genomic_DNA"/>
</dbReference>
<feature type="transmembrane region" description="Helical" evidence="4">
    <location>
        <begin position="2072"/>
        <end position="2092"/>
    </location>
</feature>
<feature type="compositionally biased region" description="Acidic residues" evidence="3">
    <location>
        <begin position="969"/>
        <end position="987"/>
    </location>
</feature>
<feature type="domain" description="Cytochrome b5 heme-binding" evidence="5">
    <location>
        <begin position="1800"/>
        <end position="1875"/>
    </location>
</feature>